<evidence type="ECO:0000313" key="4">
    <source>
        <dbReference type="Proteomes" id="UP001222325"/>
    </source>
</evidence>
<gene>
    <name evidence="3" type="ORF">B0H15DRAFT_868652</name>
</gene>
<feature type="compositionally biased region" description="Low complexity" evidence="2">
    <location>
        <begin position="212"/>
        <end position="225"/>
    </location>
</feature>
<feature type="region of interest" description="Disordered" evidence="2">
    <location>
        <begin position="206"/>
        <end position="239"/>
    </location>
</feature>
<keyword evidence="4" id="KW-1185">Reference proteome</keyword>
<feature type="region of interest" description="Disordered" evidence="2">
    <location>
        <begin position="127"/>
        <end position="182"/>
    </location>
</feature>
<reference evidence="3" key="1">
    <citation type="submission" date="2023-03" db="EMBL/GenBank/DDBJ databases">
        <title>Massive genome expansion in bonnet fungi (Mycena s.s.) driven by repeated elements and novel gene families across ecological guilds.</title>
        <authorList>
            <consortium name="Lawrence Berkeley National Laboratory"/>
            <person name="Harder C.B."/>
            <person name="Miyauchi S."/>
            <person name="Viragh M."/>
            <person name="Kuo A."/>
            <person name="Thoen E."/>
            <person name="Andreopoulos B."/>
            <person name="Lu D."/>
            <person name="Skrede I."/>
            <person name="Drula E."/>
            <person name="Henrissat B."/>
            <person name="Morin E."/>
            <person name="Kohler A."/>
            <person name="Barry K."/>
            <person name="LaButti K."/>
            <person name="Morin E."/>
            <person name="Salamov A."/>
            <person name="Lipzen A."/>
            <person name="Mereny Z."/>
            <person name="Hegedus B."/>
            <person name="Baldrian P."/>
            <person name="Stursova M."/>
            <person name="Weitz H."/>
            <person name="Taylor A."/>
            <person name="Grigoriev I.V."/>
            <person name="Nagy L.G."/>
            <person name="Martin F."/>
            <person name="Kauserud H."/>
        </authorList>
    </citation>
    <scope>NUCLEOTIDE SEQUENCE</scope>
    <source>
        <strain evidence="3">CBHHK173m</strain>
    </source>
</reference>
<keyword evidence="1" id="KW-0175">Coiled coil</keyword>
<feature type="coiled-coil region" evidence="1">
    <location>
        <begin position="50"/>
        <end position="116"/>
    </location>
</feature>
<dbReference type="Proteomes" id="UP001222325">
    <property type="component" value="Unassembled WGS sequence"/>
</dbReference>
<evidence type="ECO:0000256" key="1">
    <source>
        <dbReference type="SAM" id="Coils"/>
    </source>
</evidence>
<feature type="compositionally biased region" description="Basic and acidic residues" evidence="2">
    <location>
        <begin position="171"/>
        <end position="180"/>
    </location>
</feature>
<name>A0AAD6TNJ7_9AGAR</name>
<evidence type="ECO:0000313" key="3">
    <source>
        <dbReference type="EMBL" id="KAJ7074833.1"/>
    </source>
</evidence>
<dbReference type="EMBL" id="JARJCN010000110">
    <property type="protein sequence ID" value="KAJ7074833.1"/>
    <property type="molecule type" value="Genomic_DNA"/>
</dbReference>
<organism evidence="3 4">
    <name type="scientific">Mycena belliarum</name>
    <dbReference type="NCBI Taxonomy" id="1033014"/>
    <lineage>
        <taxon>Eukaryota</taxon>
        <taxon>Fungi</taxon>
        <taxon>Dikarya</taxon>
        <taxon>Basidiomycota</taxon>
        <taxon>Agaricomycotina</taxon>
        <taxon>Agaricomycetes</taxon>
        <taxon>Agaricomycetidae</taxon>
        <taxon>Agaricales</taxon>
        <taxon>Marasmiineae</taxon>
        <taxon>Mycenaceae</taxon>
        <taxon>Mycena</taxon>
    </lineage>
</organism>
<protein>
    <submittedName>
        <fullName evidence="3">Uncharacterized protein</fullName>
    </submittedName>
</protein>
<accession>A0AAD6TNJ7</accession>
<sequence>MGDIKPTVDAAIIVRPTADTILPVLDVALDALLRARDAATETIASHSAVAAALTAEVSELRSQAADLMEQVNTERAVRKTEQEAISAEREAFAELKRRLSAECVELLREKDAAVRQLTEERALRSTAMRVKDETAHGSAPAEKQSLIPDLRAAAGQSSIPQKRPNPGGIQVKREEPEVKIRKLVSTKDSPAYAAPGTRKVEVVITRRPWGMQSRTSAQSARSSRTGQERHPQPGDPSMVLAPEDSPVLAARYHTLFDIPASPRRILVAQDIHLFDFATLPPRNKGGSSSPYGCAWFIHNTSSSQEEGQTRSIQVRSLVIILPMTHIDVNVPLSLGNPRMVSRPLNDAGTAAPALLEAPIFKRCGWATEFFEKTTTLRALFEDPCLQEYAPFIRRLHELNEAGVPPAPHWRGDKELPHAVFFEEDVDLRTANVGTPSFVYAWGCVVRFRLLDMLLRCKGYKASTAVGADGSPIPPGSRTFTVKLYKWEQYLTDITLNSRGREEAGVATGEAFQAAGTESDSALAYRNVLLATLCIMLILEETYLLPIDEPPRPFYFASLSNFDKFPAGVRAQLPKSVPATTVYRHLAFFLFVSPLCALAEHDLDASKVLHQALFLTAGALGTARPTLTDSGETYLRNVVRALIADPALGVAGAFVQTQGAPRYVPPPYNDSFFSAGIVRPRYR</sequence>
<comment type="caution">
    <text evidence="3">The sequence shown here is derived from an EMBL/GenBank/DDBJ whole genome shotgun (WGS) entry which is preliminary data.</text>
</comment>
<evidence type="ECO:0000256" key="2">
    <source>
        <dbReference type="SAM" id="MobiDB-lite"/>
    </source>
</evidence>
<dbReference type="AlphaFoldDB" id="A0AAD6TNJ7"/>
<proteinExistence type="predicted"/>